<evidence type="ECO:0000313" key="3">
    <source>
        <dbReference type="EnsemblPlants" id="KEH43258"/>
    </source>
</evidence>
<dbReference type="GO" id="GO:0004672">
    <property type="term" value="F:protein kinase activity"/>
    <property type="evidence" value="ECO:0007669"/>
    <property type="project" value="InterPro"/>
</dbReference>
<dbReference type="InterPro" id="IPR051564">
    <property type="entry name" value="LRR_receptor-like_kinase"/>
</dbReference>
<dbReference type="InterPro" id="IPR000719">
    <property type="entry name" value="Prot_kinase_dom"/>
</dbReference>
<dbReference type="STRING" id="3880.A0A072VPB3"/>
<accession>A0A072VPB3</accession>
<protein>
    <submittedName>
        <fullName evidence="2">Tyrosine kinase family protein</fullName>
    </submittedName>
</protein>
<reference evidence="2 4" key="2">
    <citation type="journal article" date="2014" name="BMC Genomics">
        <title>An improved genome release (version Mt4.0) for the model legume Medicago truncatula.</title>
        <authorList>
            <person name="Tang H."/>
            <person name="Krishnakumar V."/>
            <person name="Bidwell S."/>
            <person name="Rosen B."/>
            <person name="Chan A."/>
            <person name="Zhou S."/>
            <person name="Gentzbittel L."/>
            <person name="Childs K.L."/>
            <person name="Yandell M."/>
            <person name="Gundlach H."/>
            <person name="Mayer K.F."/>
            <person name="Schwartz D.C."/>
            <person name="Town C.D."/>
        </authorList>
    </citation>
    <scope>GENOME REANNOTATION</scope>
    <source>
        <strain evidence="2">A17</strain>
        <strain evidence="3 4">cv. Jemalong A17</strain>
    </source>
</reference>
<feature type="domain" description="Protein kinase" evidence="1">
    <location>
        <begin position="46"/>
        <end position="108"/>
    </location>
</feature>
<dbReference type="EnsemblPlants" id="KEH43258">
    <property type="protein sequence ID" value="KEH43258"/>
    <property type="gene ID" value="MTR_1g088945"/>
</dbReference>
<organism evidence="2 4">
    <name type="scientific">Medicago truncatula</name>
    <name type="common">Barrel medic</name>
    <name type="synonym">Medicago tribuloides</name>
    <dbReference type="NCBI Taxonomy" id="3880"/>
    <lineage>
        <taxon>Eukaryota</taxon>
        <taxon>Viridiplantae</taxon>
        <taxon>Streptophyta</taxon>
        <taxon>Embryophyta</taxon>
        <taxon>Tracheophyta</taxon>
        <taxon>Spermatophyta</taxon>
        <taxon>Magnoliopsida</taxon>
        <taxon>eudicotyledons</taxon>
        <taxon>Gunneridae</taxon>
        <taxon>Pentapetalae</taxon>
        <taxon>rosids</taxon>
        <taxon>fabids</taxon>
        <taxon>Fabales</taxon>
        <taxon>Fabaceae</taxon>
        <taxon>Papilionoideae</taxon>
        <taxon>50 kb inversion clade</taxon>
        <taxon>NPAAA clade</taxon>
        <taxon>Hologalegina</taxon>
        <taxon>IRL clade</taxon>
        <taxon>Trifolieae</taxon>
        <taxon>Medicago</taxon>
    </lineage>
</organism>
<keyword evidence="4" id="KW-1185">Reference proteome</keyword>
<reference evidence="3" key="3">
    <citation type="submission" date="2015-04" db="UniProtKB">
        <authorList>
            <consortium name="EnsemblPlants"/>
        </authorList>
    </citation>
    <scope>IDENTIFICATION</scope>
    <source>
        <strain evidence="3">cv. Jemalong A17</strain>
    </source>
</reference>
<dbReference type="Gene3D" id="1.10.510.10">
    <property type="entry name" value="Transferase(Phosphotransferase) domain 1"/>
    <property type="match status" value="1"/>
</dbReference>
<dbReference type="EMBL" id="CM001217">
    <property type="protein sequence ID" value="KEH43258.1"/>
    <property type="molecule type" value="Genomic_DNA"/>
</dbReference>
<keyword evidence="2" id="KW-0418">Kinase</keyword>
<dbReference type="AlphaFoldDB" id="A0A072VPB3"/>
<dbReference type="Pfam" id="PF00069">
    <property type="entry name" value="Pkinase"/>
    <property type="match status" value="1"/>
</dbReference>
<keyword evidence="2" id="KW-0808">Transferase</keyword>
<dbReference type="GO" id="GO:0005524">
    <property type="term" value="F:ATP binding"/>
    <property type="evidence" value="ECO:0007669"/>
    <property type="project" value="InterPro"/>
</dbReference>
<dbReference type="HOGENOM" id="CLU_1549875_0_0_1"/>
<reference evidence="2 4" key="1">
    <citation type="journal article" date="2011" name="Nature">
        <title>The Medicago genome provides insight into the evolution of rhizobial symbioses.</title>
        <authorList>
            <person name="Young N.D."/>
            <person name="Debelle F."/>
            <person name="Oldroyd G.E."/>
            <person name="Geurts R."/>
            <person name="Cannon S.B."/>
            <person name="Udvardi M.K."/>
            <person name="Benedito V.A."/>
            <person name="Mayer K.F."/>
            <person name="Gouzy J."/>
            <person name="Schoof H."/>
            <person name="Van de Peer Y."/>
            <person name="Proost S."/>
            <person name="Cook D.R."/>
            <person name="Meyers B.C."/>
            <person name="Spannagl M."/>
            <person name="Cheung F."/>
            <person name="De Mita S."/>
            <person name="Krishnakumar V."/>
            <person name="Gundlach H."/>
            <person name="Zhou S."/>
            <person name="Mudge J."/>
            <person name="Bharti A.K."/>
            <person name="Murray J.D."/>
            <person name="Naoumkina M.A."/>
            <person name="Rosen B."/>
            <person name="Silverstein K.A."/>
            <person name="Tang H."/>
            <person name="Rombauts S."/>
            <person name="Zhao P.X."/>
            <person name="Zhou P."/>
            <person name="Barbe V."/>
            <person name="Bardou P."/>
            <person name="Bechner M."/>
            <person name="Bellec A."/>
            <person name="Berger A."/>
            <person name="Berges H."/>
            <person name="Bidwell S."/>
            <person name="Bisseling T."/>
            <person name="Choisne N."/>
            <person name="Couloux A."/>
            <person name="Denny R."/>
            <person name="Deshpande S."/>
            <person name="Dai X."/>
            <person name="Doyle J.J."/>
            <person name="Dudez A.M."/>
            <person name="Farmer A.D."/>
            <person name="Fouteau S."/>
            <person name="Franken C."/>
            <person name="Gibelin C."/>
            <person name="Gish J."/>
            <person name="Goldstein S."/>
            <person name="Gonzalez A.J."/>
            <person name="Green P.J."/>
            <person name="Hallab A."/>
            <person name="Hartog M."/>
            <person name="Hua A."/>
            <person name="Humphray S.J."/>
            <person name="Jeong D.H."/>
            <person name="Jing Y."/>
            <person name="Jocker A."/>
            <person name="Kenton S.M."/>
            <person name="Kim D.J."/>
            <person name="Klee K."/>
            <person name="Lai H."/>
            <person name="Lang C."/>
            <person name="Lin S."/>
            <person name="Macmil S.L."/>
            <person name="Magdelenat G."/>
            <person name="Matthews L."/>
            <person name="McCorrison J."/>
            <person name="Monaghan E.L."/>
            <person name="Mun J.H."/>
            <person name="Najar F.Z."/>
            <person name="Nicholson C."/>
            <person name="Noirot C."/>
            <person name="O'Bleness M."/>
            <person name="Paule C.R."/>
            <person name="Poulain J."/>
            <person name="Prion F."/>
            <person name="Qin B."/>
            <person name="Qu C."/>
            <person name="Retzel E.F."/>
            <person name="Riddle C."/>
            <person name="Sallet E."/>
            <person name="Samain S."/>
            <person name="Samson N."/>
            <person name="Sanders I."/>
            <person name="Saurat O."/>
            <person name="Scarpelli C."/>
            <person name="Schiex T."/>
            <person name="Segurens B."/>
            <person name="Severin A.J."/>
            <person name="Sherrier D.J."/>
            <person name="Shi R."/>
            <person name="Sims S."/>
            <person name="Singer S.R."/>
            <person name="Sinharoy S."/>
            <person name="Sterck L."/>
            <person name="Viollet A."/>
            <person name="Wang B.B."/>
            <person name="Wang K."/>
            <person name="Wang M."/>
            <person name="Wang X."/>
            <person name="Warfsmann J."/>
            <person name="Weissenbach J."/>
            <person name="White D.D."/>
            <person name="White J.D."/>
            <person name="Wiley G.B."/>
            <person name="Wincker P."/>
            <person name="Xing Y."/>
            <person name="Yang L."/>
            <person name="Yao Z."/>
            <person name="Ying F."/>
            <person name="Zhai J."/>
            <person name="Zhou L."/>
            <person name="Zuber A."/>
            <person name="Denarie J."/>
            <person name="Dixon R.A."/>
            <person name="May G.D."/>
            <person name="Schwartz D.C."/>
            <person name="Rogers J."/>
            <person name="Quetier F."/>
            <person name="Town C.D."/>
            <person name="Roe B.A."/>
        </authorList>
    </citation>
    <scope>NUCLEOTIDE SEQUENCE [LARGE SCALE GENOMIC DNA]</scope>
    <source>
        <strain evidence="2">A17</strain>
        <strain evidence="3 4">cv. Jemalong A17</strain>
    </source>
</reference>
<proteinExistence type="predicted"/>
<sequence length="173" mass="19209">MNTKLAAVSFNGGKPNLFRVRVNVTLCGGVAKLKLKVCPPKDNLRGTGGTGFVYKGILNSEERVVAVKVLNLQKKGAHKSFIAECNAFRNIRHRNLVKVITCCSSVDHREYGMDSQLSREVDMYSFGILLLEMLTGRRPTDEMFKDGHNLHNYAKIVFPNNILEIVDATLGGK</sequence>
<evidence type="ECO:0000313" key="4">
    <source>
        <dbReference type="Proteomes" id="UP000002051"/>
    </source>
</evidence>
<dbReference type="PANTHER" id="PTHR48055:SF55">
    <property type="entry name" value="PROTEIN KINASE DOMAIN-CONTAINING PROTEIN"/>
    <property type="match status" value="1"/>
</dbReference>
<evidence type="ECO:0000259" key="1">
    <source>
        <dbReference type="Pfam" id="PF00069"/>
    </source>
</evidence>
<name>A0A072VPB3_MEDTR</name>
<dbReference type="Proteomes" id="UP000002051">
    <property type="component" value="Unassembled WGS sequence"/>
</dbReference>
<dbReference type="Gene3D" id="3.30.200.20">
    <property type="entry name" value="Phosphorylase Kinase, domain 1"/>
    <property type="match status" value="1"/>
</dbReference>
<dbReference type="PANTHER" id="PTHR48055">
    <property type="entry name" value="LEUCINE-RICH REPEAT RECEPTOR PROTEIN KINASE EMS1"/>
    <property type="match status" value="1"/>
</dbReference>
<dbReference type="SUPFAM" id="SSF56112">
    <property type="entry name" value="Protein kinase-like (PK-like)"/>
    <property type="match status" value="1"/>
</dbReference>
<dbReference type="InterPro" id="IPR011009">
    <property type="entry name" value="Kinase-like_dom_sf"/>
</dbReference>
<gene>
    <name evidence="2" type="ordered locus">MTR_1g088945</name>
</gene>
<evidence type="ECO:0000313" key="2">
    <source>
        <dbReference type="EMBL" id="KEH43258.1"/>
    </source>
</evidence>